<name>A0ACC1RIL8_9APHY</name>
<accession>A0ACC1RIL8</accession>
<protein>
    <submittedName>
        <fullName evidence="1">Uncharacterized protein</fullName>
    </submittedName>
</protein>
<gene>
    <name evidence="1" type="ORF">NM688_g9187</name>
</gene>
<dbReference type="EMBL" id="JANHOG010002757">
    <property type="protein sequence ID" value="KAJ3520271.1"/>
    <property type="molecule type" value="Genomic_DNA"/>
</dbReference>
<proteinExistence type="predicted"/>
<sequence>MPTCGPCSRARKPINCTYAAVPAHSQGPKTALLQKGAACLACRRKKKKCDAKRPACNTCKVAGKEYECEYDDELRQSVTAALLWRTQELEQRLAMYESQRPPQLPPAISPPSVPFSPTIDSPMQLFDFSGVSGMLPGASFCLVDPANQLLTLSPGPAGPSTLPMIHPTASAPVPFPALSPFEVSGDVHPHEALVRMLLPNPPLHFSDGAVLPLQNTFELRSMFLAHNVQIGIYLRESKWKAVKEGDFSGEIVHPTMVHLAQLIGGALWRMTHKEGAVIVSEELELRNALSALTNPPEPATQVSINCLLAWYFLFKRQLEDGRAYLVKAYQIVADFGLQLSPTAADAMTPMSEPDEDTKELITALSQLLYLDKAGIIVLSMPSVLNDEYDRQVKALPLMQPWMAKHCVVTMRARSVYFLQQALRLSRIRTETASKSMIHTSDYTALSPDWYTQYWETLEEVSQHVGILVPQMLKSTLCSDPRHGVSLKVCMMIAMAAQLELYRLPATYHAESRQKVLDVVLEIVGLSKGFRDEDFALLDPILGSCWTVVATALSQERQSFMEISEMEPAAQWSEAFSIMIQCASKLGTRLPYMGKQQSILILSPR</sequence>
<dbReference type="Proteomes" id="UP001148662">
    <property type="component" value="Unassembled WGS sequence"/>
</dbReference>
<evidence type="ECO:0000313" key="2">
    <source>
        <dbReference type="Proteomes" id="UP001148662"/>
    </source>
</evidence>
<keyword evidence="2" id="KW-1185">Reference proteome</keyword>
<evidence type="ECO:0000313" key="1">
    <source>
        <dbReference type="EMBL" id="KAJ3520271.1"/>
    </source>
</evidence>
<reference evidence="1" key="1">
    <citation type="submission" date="2022-07" db="EMBL/GenBank/DDBJ databases">
        <title>Genome Sequence of Phlebia brevispora.</title>
        <authorList>
            <person name="Buettner E."/>
        </authorList>
    </citation>
    <scope>NUCLEOTIDE SEQUENCE</scope>
    <source>
        <strain evidence="1">MPL23</strain>
    </source>
</reference>
<comment type="caution">
    <text evidence="1">The sequence shown here is derived from an EMBL/GenBank/DDBJ whole genome shotgun (WGS) entry which is preliminary data.</text>
</comment>
<organism evidence="1 2">
    <name type="scientific">Phlebia brevispora</name>
    <dbReference type="NCBI Taxonomy" id="194682"/>
    <lineage>
        <taxon>Eukaryota</taxon>
        <taxon>Fungi</taxon>
        <taxon>Dikarya</taxon>
        <taxon>Basidiomycota</taxon>
        <taxon>Agaricomycotina</taxon>
        <taxon>Agaricomycetes</taxon>
        <taxon>Polyporales</taxon>
        <taxon>Meruliaceae</taxon>
        <taxon>Phlebia</taxon>
    </lineage>
</organism>